<evidence type="ECO:0000256" key="2">
    <source>
        <dbReference type="SAM" id="MobiDB-lite"/>
    </source>
</evidence>
<feature type="compositionally biased region" description="Basic and acidic residues" evidence="2">
    <location>
        <begin position="165"/>
        <end position="174"/>
    </location>
</feature>
<accession>A0A699SXC8</accession>
<sequence length="174" mass="19799">EGSSLLFQQVLNTCSDLARRVEGLEHDKATQQLEIVKLKARVKRLEKINMVKSSKLRWLKKVGTSQRVESLDDMENVFNQGRIVADMDMNKGIELVKDAEVTEFEGRHADKHAKIYNIDLDHSFKVLSMQEDDTEELPSDTPAKTSKVKDKGKGILIEAPKTMKKKDQIDMDAE</sequence>
<feature type="coiled-coil region" evidence="1">
    <location>
        <begin position="21"/>
        <end position="48"/>
    </location>
</feature>
<dbReference type="AlphaFoldDB" id="A0A699SXC8"/>
<keyword evidence="1" id="KW-0175">Coiled coil</keyword>
<organism evidence="3">
    <name type="scientific">Tanacetum cinerariifolium</name>
    <name type="common">Dalmatian daisy</name>
    <name type="synonym">Chrysanthemum cinerariifolium</name>
    <dbReference type="NCBI Taxonomy" id="118510"/>
    <lineage>
        <taxon>Eukaryota</taxon>
        <taxon>Viridiplantae</taxon>
        <taxon>Streptophyta</taxon>
        <taxon>Embryophyta</taxon>
        <taxon>Tracheophyta</taxon>
        <taxon>Spermatophyta</taxon>
        <taxon>Magnoliopsida</taxon>
        <taxon>eudicotyledons</taxon>
        <taxon>Gunneridae</taxon>
        <taxon>Pentapetalae</taxon>
        <taxon>asterids</taxon>
        <taxon>campanulids</taxon>
        <taxon>Asterales</taxon>
        <taxon>Asteraceae</taxon>
        <taxon>Asteroideae</taxon>
        <taxon>Anthemideae</taxon>
        <taxon>Anthemidinae</taxon>
        <taxon>Tanacetum</taxon>
    </lineage>
</organism>
<dbReference type="EMBL" id="BKCJ011194966">
    <property type="protein sequence ID" value="GFD01981.1"/>
    <property type="molecule type" value="Genomic_DNA"/>
</dbReference>
<feature type="region of interest" description="Disordered" evidence="2">
    <location>
        <begin position="131"/>
        <end position="174"/>
    </location>
</feature>
<feature type="non-terminal residue" evidence="3">
    <location>
        <position position="1"/>
    </location>
</feature>
<name>A0A699SXC8_TANCI</name>
<evidence type="ECO:0000313" key="3">
    <source>
        <dbReference type="EMBL" id="GFD01981.1"/>
    </source>
</evidence>
<proteinExistence type="predicted"/>
<reference evidence="3" key="1">
    <citation type="journal article" date="2019" name="Sci. Rep.">
        <title>Draft genome of Tanacetum cinerariifolium, the natural source of mosquito coil.</title>
        <authorList>
            <person name="Yamashiro T."/>
            <person name="Shiraishi A."/>
            <person name="Satake H."/>
            <person name="Nakayama K."/>
        </authorList>
    </citation>
    <scope>NUCLEOTIDE SEQUENCE</scope>
</reference>
<comment type="caution">
    <text evidence="3">The sequence shown here is derived from an EMBL/GenBank/DDBJ whole genome shotgun (WGS) entry which is preliminary data.</text>
</comment>
<evidence type="ECO:0000256" key="1">
    <source>
        <dbReference type="SAM" id="Coils"/>
    </source>
</evidence>
<gene>
    <name evidence="3" type="ORF">Tci_873950</name>
</gene>
<protein>
    <submittedName>
        <fullName evidence="3">Uncharacterized protein</fullName>
    </submittedName>
</protein>